<feature type="compositionally biased region" description="Basic and acidic residues" evidence="1">
    <location>
        <begin position="53"/>
        <end position="63"/>
    </location>
</feature>
<evidence type="ECO:0000313" key="2">
    <source>
        <dbReference type="EMBL" id="KAK2102481.1"/>
    </source>
</evidence>
<dbReference type="EMBL" id="JASSZA010000009">
    <property type="protein sequence ID" value="KAK2102481.1"/>
    <property type="molecule type" value="Genomic_DNA"/>
</dbReference>
<dbReference type="Proteomes" id="UP001266305">
    <property type="component" value="Unassembled WGS sequence"/>
</dbReference>
<reference evidence="2 3" key="1">
    <citation type="submission" date="2023-05" db="EMBL/GenBank/DDBJ databases">
        <title>B98-5 Cell Line De Novo Hybrid Assembly: An Optical Mapping Approach.</title>
        <authorList>
            <person name="Kananen K."/>
            <person name="Auerbach J.A."/>
            <person name="Kautto E."/>
            <person name="Blachly J.S."/>
        </authorList>
    </citation>
    <scope>NUCLEOTIDE SEQUENCE [LARGE SCALE GENOMIC DNA]</scope>
    <source>
        <strain evidence="2">B95-8</strain>
        <tissue evidence="2">Cell line</tissue>
    </source>
</reference>
<gene>
    <name evidence="2" type="ORF">P7K49_020148</name>
</gene>
<feature type="compositionally biased region" description="Basic residues" evidence="1">
    <location>
        <begin position="80"/>
        <end position="98"/>
    </location>
</feature>
<feature type="region of interest" description="Disordered" evidence="1">
    <location>
        <begin position="22"/>
        <end position="129"/>
    </location>
</feature>
<sequence>MGPKERKQEELKALQEVPAVQTLALARARPRAAETPPRRPDRSRFAQARKPQRHEEQGRERRGCRAGRGRGRNGAGLRRAGARARGRHGGRVSCRGKRPAAEGGEAESWKRSSALGLVPSQPFSVQPNSRLETGANQGCIGGLCLASANDRS</sequence>
<keyword evidence="3" id="KW-1185">Reference proteome</keyword>
<protein>
    <submittedName>
        <fullName evidence="2">Uncharacterized protein</fullName>
    </submittedName>
</protein>
<evidence type="ECO:0000313" key="3">
    <source>
        <dbReference type="Proteomes" id="UP001266305"/>
    </source>
</evidence>
<evidence type="ECO:0000256" key="1">
    <source>
        <dbReference type="SAM" id="MobiDB-lite"/>
    </source>
</evidence>
<comment type="caution">
    <text evidence="2">The sequence shown here is derived from an EMBL/GenBank/DDBJ whole genome shotgun (WGS) entry which is preliminary data.</text>
</comment>
<accession>A0ABQ9UZS1</accession>
<proteinExistence type="predicted"/>
<organism evidence="2 3">
    <name type="scientific">Saguinus oedipus</name>
    <name type="common">Cotton-top tamarin</name>
    <name type="synonym">Oedipomidas oedipus</name>
    <dbReference type="NCBI Taxonomy" id="9490"/>
    <lineage>
        <taxon>Eukaryota</taxon>
        <taxon>Metazoa</taxon>
        <taxon>Chordata</taxon>
        <taxon>Craniata</taxon>
        <taxon>Vertebrata</taxon>
        <taxon>Euteleostomi</taxon>
        <taxon>Mammalia</taxon>
        <taxon>Eutheria</taxon>
        <taxon>Euarchontoglires</taxon>
        <taxon>Primates</taxon>
        <taxon>Haplorrhini</taxon>
        <taxon>Platyrrhini</taxon>
        <taxon>Cebidae</taxon>
        <taxon>Callitrichinae</taxon>
        <taxon>Saguinus</taxon>
    </lineage>
</organism>
<name>A0ABQ9UZS1_SAGOE</name>